<evidence type="ECO:0000313" key="3">
    <source>
        <dbReference type="Proteomes" id="UP000607653"/>
    </source>
</evidence>
<evidence type="ECO:0000256" key="1">
    <source>
        <dbReference type="SAM" id="MobiDB-lite"/>
    </source>
</evidence>
<name>A0A822ZFY4_NELNU</name>
<organism evidence="2 3">
    <name type="scientific">Nelumbo nucifera</name>
    <name type="common">Sacred lotus</name>
    <dbReference type="NCBI Taxonomy" id="4432"/>
    <lineage>
        <taxon>Eukaryota</taxon>
        <taxon>Viridiplantae</taxon>
        <taxon>Streptophyta</taxon>
        <taxon>Embryophyta</taxon>
        <taxon>Tracheophyta</taxon>
        <taxon>Spermatophyta</taxon>
        <taxon>Magnoliopsida</taxon>
        <taxon>Proteales</taxon>
        <taxon>Nelumbonaceae</taxon>
        <taxon>Nelumbo</taxon>
    </lineage>
</organism>
<proteinExistence type="predicted"/>
<dbReference type="Proteomes" id="UP000607653">
    <property type="component" value="Unassembled WGS sequence"/>
</dbReference>
<gene>
    <name evidence="2" type="ORF">HUJ06_001640</name>
</gene>
<keyword evidence="3" id="KW-1185">Reference proteome</keyword>
<evidence type="ECO:0000313" key="2">
    <source>
        <dbReference type="EMBL" id="DAD43410.1"/>
    </source>
</evidence>
<sequence length="43" mass="5142">MQIRNHRKKLGKIEEESEGSDETRREVEWEEEAEKEREGAVGR</sequence>
<feature type="compositionally biased region" description="Basic residues" evidence="1">
    <location>
        <begin position="1"/>
        <end position="10"/>
    </location>
</feature>
<accession>A0A822ZFY4</accession>
<feature type="region of interest" description="Disordered" evidence="1">
    <location>
        <begin position="1"/>
        <end position="43"/>
    </location>
</feature>
<dbReference type="EMBL" id="DUZY01000006">
    <property type="protein sequence ID" value="DAD43410.1"/>
    <property type="molecule type" value="Genomic_DNA"/>
</dbReference>
<protein>
    <submittedName>
        <fullName evidence="2">Uncharacterized protein</fullName>
    </submittedName>
</protein>
<dbReference type="AlphaFoldDB" id="A0A822ZFY4"/>
<reference evidence="2 3" key="1">
    <citation type="journal article" date="2020" name="Mol. Biol. Evol.">
        <title>Distinct Expression and Methylation Patterns for Genes with Different Fates following a Single Whole-Genome Duplication in Flowering Plants.</title>
        <authorList>
            <person name="Shi T."/>
            <person name="Rahmani R.S."/>
            <person name="Gugger P.F."/>
            <person name="Wang M."/>
            <person name="Li H."/>
            <person name="Zhang Y."/>
            <person name="Li Z."/>
            <person name="Wang Q."/>
            <person name="Van de Peer Y."/>
            <person name="Marchal K."/>
            <person name="Chen J."/>
        </authorList>
    </citation>
    <scope>NUCLEOTIDE SEQUENCE [LARGE SCALE GENOMIC DNA]</scope>
    <source>
        <tissue evidence="2">Leaf</tissue>
    </source>
</reference>
<comment type="caution">
    <text evidence="2">The sequence shown here is derived from an EMBL/GenBank/DDBJ whole genome shotgun (WGS) entry which is preliminary data.</text>
</comment>
<feature type="compositionally biased region" description="Basic and acidic residues" evidence="1">
    <location>
        <begin position="34"/>
        <end position="43"/>
    </location>
</feature>